<keyword evidence="2" id="KW-1185">Reference proteome</keyword>
<evidence type="ECO:0000313" key="2">
    <source>
        <dbReference type="Proteomes" id="UP000013084"/>
    </source>
</evidence>
<dbReference type="Proteomes" id="UP000013084">
    <property type="component" value="Unassembled WGS sequence"/>
</dbReference>
<accession>N9T5V6</accession>
<protein>
    <submittedName>
        <fullName evidence="1">Uncharacterized protein</fullName>
    </submittedName>
</protein>
<dbReference type="HOGENOM" id="CLU_3075737_0_0_6"/>
<comment type="caution">
    <text evidence="1">The sequence shown here is derived from an EMBL/GenBank/DDBJ whole genome shotgun (WGS) entry which is preliminary data.</text>
</comment>
<dbReference type="EMBL" id="APRN01000035">
    <property type="protein sequence ID" value="ENX58805.1"/>
    <property type="molecule type" value="Genomic_DNA"/>
</dbReference>
<dbReference type="AlphaFoldDB" id="N9T5V6"/>
<evidence type="ECO:0000313" key="1">
    <source>
        <dbReference type="EMBL" id="ENX58805.1"/>
    </source>
</evidence>
<organism evidence="1 2">
    <name type="scientific">Acinetobacter higginsii</name>
    <dbReference type="NCBI Taxonomy" id="70347"/>
    <lineage>
        <taxon>Bacteria</taxon>
        <taxon>Pseudomonadati</taxon>
        <taxon>Pseudomonadota</taxon>
        <taxon>Gammaproteobacteria</taxon>
        <taxon>Moraxellales</taxon>
        <taxon>Moraxellaceae</taxon>
        <taxon>Acinetobacter</taxon>
    </lineage>
</organism>
<proteinExistence type="predicted"/>
<sequence length="57" mass="6725">MTEELKKYEDFTILSEYVQDLGTRKQKICWITDGLAEYQVICGLEEDPILIWLEANQ</sequence>
<dbReference type="RefSeq" id="WP_005202206.1">
    <property type="nucleotide sequence ID" value="NZ_KB850072.1"/>
</dbReference>
<reference evidence="1 2" key="1">
    <citation type="submission" date="2013-02" db="EMBL/GenBank/DDBJ databases">
        <title>The Genome Sequence of Acinetobacter sp. CIP 70.18.</title>
        <authorList>
            <consortium name="The Broad Institute Genome Sequencing Platform"/>
            <consortium name="The Broad Institute Genome Sequencing Center for Infectious Disease"/>
            <person name="Cerqueira G."/>
            <person name="Feldgarden M."/>
            <person name="Courvalin P."/>
            <person name="Perichon B."/>
            <person name="Grillot-Courvalin C."/>
            <person name="Clermont D."/>
            <person name="Rocha E."/>
            <person name="Yoon E.-J."/>
            <person name="Nemec A."/>
            <person name="Walker B."/>
            <person name="Young S.K."/>
            <person name="Zeng Q."/>
            <person name="Gargeya S."/>
            <person name="Fitzgerald M."/>
            <person name="Haas B."/>
            <person name="Abouelleil A."/>
            <person name="Alvarado L."/>
            <person name="Arachchi H.M."/>
            <person name="Berlin A.M."/>
            <person name="Chapman S.B."/>
            <person name="Dewar J."/>
            <person name="Goldberg J."/>
            <person name="Griggs A."/>
            <person name="Gujja S."/>
            <person name="Hansen M."/>
            <person name="Howarth C."/>
            <person name="Imamovic A."/>
            <person name="Larimer J."/>
            <person name="McCowan C."/>
            <person name="Murphy C."/>
            <person name="Neiman D."/>
            <person name="Pearson M."/>
            <person name="Priest M."/>
            <person name="Roberts A."/>
            <person name="Saif S."/>
            <person name="Shea T."/>
            <person name="Sisk P."/>
            <person name="Sykes S."/>
            <person name="Wortman J."/>
            <person name="Nusbaum C."/>
            <person name="Birren B."/>
        </authorList>
    </citation>
    <scope>NUCLEOTIDE SEQUENCE [LARGE SCALE GENOMIC DNA]</scope>
    <source>
        <strain evidence="1 2">CIP 70.18</strain>
    </source>
</reference>
<name>N9T5V6_9GAMM</name>
<gene>
    <name evidence="1" type="ORF">F902_01432</name>
</gene>